<evidence type="ECO:0008006" key="4">
    <source>
        <dbReference type="Google" id="ProtNLM"/>
    </source>
</evidence>
<accession>A0AAW1M6A5</accession>
<evidence type="ECO:0000313" key="2">
    <source>
        <dbReference type="EMBL" id="KAK9744217.1"/>
    </source>
</evidence>
<dbReference type="EMBL" id="JASPKY010000060">
    <property type="protein sequence ID" value="KAK9744217.1"/>
    <property type="molecule type" value="Genomic_DNA"/>
</dbReference>
<dbReference type="AlphaFoldDB" id="A0AAW1M6A5"/>
<protein>
    <recommendedName>
        <fullName evidence="4">Endonuclease-reverse transcriptase</fullName>
    </recommendedName>
</protein>
<dbReference type="Proteomes" id="UP001458880">
    <property type="component" value="Unassembled WGS sequence"/>
</dbReference>
<keyword evidence="3" id="KW-1185">Reference proteome</keyword>
<organism evidence="2 3">
    <name type="scientific">Popillia japonica</name>
    <name type="common">Japanese beetle</name>
    <dbReference type="NCBI Taxonomy" id="7064"/>
    <lineage>
        <taxon>Eukaryota</taxon>
        <taxon>Metazoa</taxon>
        <taxon>Ecdysozoa</taxon>
        <taxon>Arthropoda</taxon>
        <taxon>Hexapoda</taxon>
        <taxon>Insecta</taxon>
        <taxon>Pterygota</taxon>
        <taxon>Neoptera</taxon>
        <taxon>Endopterygota</taxon>
        <taxon>Coleoptera</taxon>
        <taxon>Polyphaga</taxon>
        <taxon>Scarabaeiformia</taxon>
        <taxon>Scarabaeidae</taxon>
        <taxon>Rutelinae</taxon>
        <taxon>Popillia</taxon>
    </lineage>
</organism>
<feature type="region of interest" description="Disordered" evidence="1">
    <location>
        <begin position="1"/>
        <end position="20"/>
    </location>
</feature>
<evidence type="ECO:0000313" key="3">
    <source>
        <dbReference type="Proteomes" id="UP001458880"/>
    </source>
</evidence>
<proteinExistence type="predicted"/>
<reference evidence="2 3" key="1">
    <citation type="journal article" date="2024" name="BMC Genomics">
        <title>De novo assembly and annotation of Popillia japonica's genome with initial clues to its potential as an invasive pest.</title>
        <authorList>
            <person name="Cucini C."/>
            <person name="Boschi S."/>
            <person name="Funari R."/>
            <person name="Cardaioli E."/>
            <person name="Iannotti N."/>
            <person name="Marturano G."/>
            <person name="Paoli F."/>
            <person name="Bruttini M."/>
            <person name="Carapelli A."/>
            <person name="Frati F."/>
            <person name="Nardi F."/>
        </authorList>
    </citation>
    <scope>NUCLEOTIDE SEQUENCE [LARGE SCALE GENOMIC DNA]</scope>
    <source>
        <strain evidence="2">DMR45628</strain>
    </source>
</reference>
<comment type="caution">
    <text evidence="2">The sequence shown here is derived from an EMBL/GenBank/DDBJ whole genome shotgun (WGS) entry which is preliminary data.</text>
</comment>
<evidence type="ECO:0000256" key="1">
    <source>
        <dbReference type="SAM" id="MobiDB-lite"/>
    </source>
</evidence>
<gene>
    <name evidence="2" type="ORF">QE152_g7959</name>
</gene>
<name>A0AAW1M6A5_POPJA</name>
<sequence length="229" mass="26429">MLPIPRLSTGQVDGVKTRKRRNDTRARINWEEFKVTVEMIDKNLDYARCARIIQQACKNSTETCKPGNNDPYWWNTNIAKKRAVCNLNRSFLTRANKKLAVTGGNINEARESKRELCKLIKQAKMKYWVDLCNKLNNNIWGDAYRIVTKKLKQLTPYELTPDQKLQIVAELFKPAIDSWNDDDIEPHSRLFSEGELRIAAGSMKTNRAPGPDRIPLEAIKEVKEHLAVY</sequence>